<dbReference type="Gramene" id="KZN10313">
    <property type="protein sequence ID" value="KZN10313"/>
    <property type="gene ID" value="DCAR_002969"/>
</dbReference>
<evidence type="ECO:0000256" key="7">
    <source>
        <dbReference type="ARBA" id="ARBA00023242"/>
    </source>
</evidence>
<evidence type="ECO:0000256" key="1">
    <source>
        <dbReference type="ARBA" id="ARBA00004286"/>
    </source>
</evidence>
<dbReference type="GO" id="GO:0005694">
    <property type="term" value="C:chromosome"/>
    <property type="evidence" value="ECO:0007669"/>
    <property type="project" value="UniProtKB-SubCell"/>
</dbReference>
<dbReference type="Gene3D" id="2.30.280.10">
    <property type="entry name" value="SRA-YDG"/>
    <property type="match status" value="1"/>
</dbReference>
<dbReference type="Gene3D" id="2.170.270.10">
    <property type="entry name" value="SET domain"/>
    <property type="match status" value="1"/>
</dbReference>
<evidence type="ECO:0000256" key="5">
    <source>
        <dbReference type="ARBA" id="ARBA00022691"/>
    </source>
</evidence>
<dbReference type="InterPro" id="IPR003105">
    <property type="entry name" value="SRA_YDG"/>
</dbReference>
<comment type="caution">
    <text evidence="13">The sequence shown here is derived from an EMBL/GenBank/DDBJ whole genome shotgun (WGS) entry which is preliminary data.</text>
</comment>
<keyword evidence="2" id="KW-0158">Chromosome</keyword>
<evidence type="ECO:0000256" key="6">
    <source>
        <dbReference type="ARBA" id="ARBA00022853"/>
    </source>
</evidence>
<dbReference type="InterPro" id="IPR025794">
    <property type="entry name" value="H3-K9-MeTrfase_plant"/>
</dbReference>
<dbReference type="PROSITE" id="PS50280">
    <property type="entry name" value="SET"/>
    <property type="match status" value="1"/>
</dbReference>
<gene>
    <name evidence="13" type="ORF">DCAR_002969</name>
</gene>
<dbReference type="Pfam" id="PF02182">
    <property type="entry name" value="SAD_SRA"/>
    <property type="match status" value="1"/>
</dbReference>
<dbReference type="PROSITE" id="PS51015">
    <property type="entry name" value="YDG"/>
    <property type="match status" value="1"/>
</dbReference>
<dbReference type="PANTHER" id="PTHR45660:SF94">
    <property type="entry name" value="HISTONE-LYSINE N-METHYLTRANSFERASE, H3 LYSINE-9 SPECIFIC SUVH4"/>
    <property type="match status" value="1"/>
</dbReference>
<dbReference type="GO" id="GO:0042054">
    <property type="term" value="F:histone methyltransferase activity"/>
    <property type="evidence" value="ECO:0007669"/>
    <property type="project" value="InterPro"/>
</dbReference>
<keyword evidence="3" id="KW-0489">Methyltransferase</keyword>
<dbReference type="InterPro" id="IPR046341">
    <property type="entry name" value="SET_dom_sf"/>
</dbReference>
<evidence type="ECO:0000313" key="13">
    <source>
        <dbReference type="EMBL" id="KZN10313.1"/>
    </source>
</evidence>
<dbReference type="Pfam" id="PF05033">
    <property type="entry name" value="Pre-SET"/>
    <property type="match status" value="1"/>
</dbReference>
<evidence type="ECO:0000256" key="4">
    <source>
        <dbReference type="ARBA" id="ARBA00022679"/>
    </source>
</evidence>
<keyword evidence="5" id="KW-0949">S-adenosyl-L-methionine</keyword>
<dbReference type="SUPFAM" id="SSF88697">
    <property type="entry name" value="PUA domain-like"/>
    <property type="match status" value="1"/>
</dbReference>
<dbReference type="InterPro" id="IPR003616">
    <property type="entry name" value="Post-SET_dom"/>
</dbReference>
<dbReference type="PROSITE" id="PS50868">
    <property type="entry name" value="POST_SET"/>
    <property type="match status" value="1"/>
</dbReference>
<reference evidence="13" key="1">
    <citation type="journal article" date="2016" name="Nat. Genet.">
        <title>A high-quality carrot genome assembly provides new insights into carotenoid accumulation and asterid genome evolution.</title>
        <authorList>
            <person name="Iorizzo M."/>
            <person name="Ellison S."/>
            <person name="Senalik D."/>
            <person name="Zeng P."/>
            <person name="Satapoomin P."/>
            <person name="Huang J."/>
            <person name="Bowman M."/>
            <person name="Iovene M."/>
            <person name="Sanseverino W."/>
            <person name="Cavagnaro P."/>
            <person name="Yildiz M."/>
            <person name="Macko-Podgorni A."/>
            <person name="Moranska E."/>
            <person name="Grzebelus E."/>
            <person name="Grzebelus D."/>
            <person name="Ashrafi H."/>
            <person name="Zheng Z."/>
            <person name="Cheng S."/>
            <person name="Spooner D."/>
            <person name="Van Deynze A."/>
            <person name="Simon P."/>
        </authorList>
    </citation>
    <scope>NUCLEOTIDE SEQUENCE [LARGE SCALE GENOMIC DNA]</scope>
    <source>
        <tissue evidence="13">Leaf</tissue>
    </source>
</reference>
<protein>
    <recommendedName>
        <fullName evidence="14">Histone-lysine N-methyltransferase</fullName>
    </recommendedName>
</protein>
<evidence type="ECO:0000256" key="3">
    <source>
        <dbReference type="ARBA" id="ARBA00022603"/>
    </source>
</evidence>
<dbReference type="GO" id="GO:0005634">
    <property type="term" value="C:nucleus"/>
    <property type="evidence" value="ECO:0007669"/>
    <property type="project" value="UniProtKB-SubCell"/>
</dbReference>
<dbReference type="OMA" id="NATGCKC"/>
<organism evidence="13">
    <name type="scientific">Daucus carota subsp. sativus</name>
    <name type="common">Carrot</name>
    <dbReference type="NCBI Taxonomy" id="79200"/>
    <lineage>
        <taxon>Eukaryota</taxon>
        <taxon>Viridiplantae</taxon>
        <taxon>Streptophyta</taxon>
        <taxon>Embryophyta</taxon>
        <taxon>Tracheophyta</taxon>
        <taxon>Spermatophyta</taxon>
        <taxon>Magnoliopsida</taxon>
        <taxon>eudicotyledons</taxon>
        <taxon>Gunneridae</taxon>
        <taxon>Pentapetalae</taxon>
        <taxon>asterids</taxon>
        <taxon>campanulids</taxon>
        <taxon>Apiales</taxon>
        <taxon>Apiaceae</taxon>
        <taxon>Apioideae</taxon>
        <taxon>Scandiceae</taxon>
        <taxon>Daucinae</taxon>
        <taxon>Daucus</taxon>
        <taxon>Daucus sect. Daucus</taxon>
    </lineage>
</organism>
<dbReference type="PROSITE" id="PS51575">
    <property type="entry name" value="SAM_MT43_SUVAR39_2"/>
    <property type="match status" value="1"/>
</dbReference>
<proteinExistence type="predicted"/>
<dbReference type="EMBL" id="LNRQ01000001">
    <property type="protein sequence ID" value="KZN10313.1"/>
    <property type="molecule type" value="Genomic_DNA"/>
</dbReference>
<dbReference type="PANTHER" id="PTHR45660">
    <property type="entry name" value="HISTONE-LYSINE N-METHYLTRANSFERASE SETMAR"/>
    <property type="match status" value="1"/>
</dbReference>
<keyword evidence="6" id="KW-0156">Chromatin regulator</keyword>
<keyword evidence="4" id="KW-0808">Transferase</keyword>
<evidence type="ECO:0000259" key="12">
    <source>
        <dbReference type="PROSITE" id="PS51015"/>
    </source>
</evidence>
<dbReference type="SMART" id="SM00317">
    <property type="entry name" value="SET"/>
    <property type="match status" value="1"/>
</dbReference>
<dbReference type="InterPro" id="IPR036987">
    <property type="entry name" value="SRA-YDG_sf"/>
</dbReference>
<feature type="domain" description="YDG" evidence="12">
    <location>
        <begin position="14"/>
        <end position="167"/>
    </location>
</feature>
<dbReference type="GO" id="GO:0032259">
    <property type="term" value="P:methylation"/>
    <property type="evidence" value="ECO:0007669"/>
    <property type="project" value="UniProtKB-KW"/>
</dbReference>
<dbReference type="AlphaFoldDB" id="A0A162B5M3"/>
<name>A0A162B5M3_DAUCS</name>
<keyword evidence="7 8" id="KW-0539">Nucleus</keyword>
<dbReference type="InterPro" id="IPR007728">
    <property type="entry name" value="Pre-SET_dom"/>
</dbReference>
<feature type="domain" description="Pre-SET" evidence="10">
    <location>
        <begin position="297"/>
        <end position="359"/>
    </location>
</feature>
<feature type="domain" description="SET" evidence="9">
    <location>
        <begin position="362"/>
        <end position="507"/>
    </location>
</feature>
<evidence type="ECO:0008006" key="14">
    <source>
        <dbReference type="Google" id="ProtNLM"/>
    </source>
</evidence>
<dbReference type="GO" id="GO:0008270">
    <property type="term" value="F:zinc ion binding"/>
    <property type="evidence" value="ECO:0007669"/>
    <property type="project" value="InterPro"/>
</dbReference>
<dbReference type="SUPFAM" id="SSF82199">
    <property type="entry name" value="SET domain"/>
    <property type="match status" value="1"/>
</dbReference>
<sequence length="537" mass="59402">MRETNAILCPNKIGSIPGIEVGKQFFSRAEMVAVGFNSHWLNGIDCISHAGSELSRAYNLPIAVVIVMSGQYEDDLDNCDDIVYTGQGGNKLCGNRRQFRDQVLEKGNLGLKNSMDQCVPVRVVRGHECKSSYVGKVYTYDGLYKVVSYWSEKGVSGFNVFKFRLKRLEGQPLLTTDQVQFAGGQVPKSVSDLRGLVCEDISYGQEKVPIPATNLVDDPPVAPTGKLSTSQHRTFSDGVCTNFVKLIIIYKPNKQSHYRCCLRPSQMTTKCQADTVGFTYCNSIQVSEHVELPLKALGCNCSGNCAYSKTCSCAKLNGSNLPYVLRDGGRLIEPKAVVYECGPNCGCGPGCVNRISQRGLKYRLEVYRTPKKGWAVRSWDYIPSGAPVCEYIGKLMKTDDVDAIPENNYIFDIDCLQTMKGLDGRERRLGGMSIPFVENDDDKDSAPEFCLDAGPTGNVARFINHSCQPNLFVQCVLSNHHDLKQARVVLFAADNIPPMKELSYDYAYALDSVVDPDGKIKQLLCYCGAAVCRKRLF</sequence>
<dbReference type="InterPro" id="IPR001214">
    <property type="entry name" value="SET_dom"/>
</dbReference>
<evidence type="ECO:0000259" key="10">
    <source>
        <dbReference type="PROSITE" id="PS50867"/>
    </source>
</evidence>
<dbReference type="SMART" id="SM00508">
    <property type="entry name" value="PostSET"/>
    <property type="match status" value="1"/>
</dbReference>
<dbReference type="SMART" id="SM00466">
    <property type="entry name" value="SRA"/>
    <property type="match status" value="1"/>
</dbReference>
<dbReference type="InterPro" id="IPR015947">
    <property type="entry name" value="PUA-like_sf"/>
</dbReference>
<comment type="subcellular location">
    <subcellularLocation>
        <location evidence="1">Chromosome</location>
    </subcellularLocation>
    <subcellularLocation>
        <location evidence="8">Nucleus</location>
    </subcellularLocation>
</comment>
<dbReference type="GO" id="GO:0003690">
    <property type="term" value="F:double-stranded DNA binding"/>
    <property type="evidence" value="ECO:0007669"/>
    <property type="project" value="TreeGrafter"/>
</dbReference>
<evidence type="ECO:0000259" key="11">
    <source>
        <dbReference type="PROSITE" id="PS50868"/>
    </source>
</evidence>
<dbReference type="STRING" id="79200.A0A162B5M3"/>
<dbReference type="PROSITE" id="PS50867">
    <property type="entry name" value="PRE_SET"/>
    <property type="match status" value="1"/>
</dbReference>
<feature type="domain" description="Post-SET" evidence="11">
    <location>
        <begin position="521"/>
        <end position="537"/>
    </location>
</feature>
<accession>A0A162B5M3</accession>
<dbReference type="InterPro" id="IPR051357">
    <property type="entry name" value="H3K9_HMTase_SUVAR3-9"/>
</dbReference>
<evidence type="ECO:0000259" key="9">
    <source>
        <dbReference type="PROSITE" id="PS50280"/>
    </source>
</evidence>
<evidence type="ECO:0000256" key="2">
    <source>
        <dbReference type="ARBA" id="ARBA00022454"/>
    </source>
</evidence>
<dbReference type="SMART" id="SM00468">
    <property type="entry name" value="PreSET"/>
    <property type="match status" value="1"/>
</dbReference>
<evidence type="ECO:0000256" key="8">
    <source>
        <dbReference type="PROSITE-ProRule" id="PRU00358"/>
    </source>
</evidence>
<dbReference type="Pfam" id="PF00856">
    <property type="entry name" value="SET"/>
    <property type="match status" value="1"/>
</dbReference>